<protein>
    <submittedName>
        <fullName evidence="3">Membrane protein</fullName>
    </submittedName>
</protein>
<feature type="transmembrane region" description="Helical" evidence="2">
    <location>
        <begin position="18"/>
        <end position="40"/>
    </location>
</feature>
<gene>
    <name evidence="3" type="ORF">HD597_006247</name>
</gene>
<evidence type="ECO:0000256" key="1">
    <source>
        <dbReference type="SAM" id="MobiDB-lite"/>
    </source>
</evidence>
<keyword evidence="2" id="KW-0812">Transmembrane</keyword>
<dbReference type="InterPro" id="IPR012507">
    <property type="entry name" value="YibE_F"/>
</dbReference>
<proteinExistence type="predicted"/>
<keyword evidence="2" id="KW-0472">Membrane</keyword>
<dbReference type="Proteomes" id="UP001139648">
    <property type="component" value="Unassembled WGS sequence"/>
</dbReference>
<feature type="transmembrane region" description="Helical" evidence="2">
    <location>
        <begin position="139"/>
        <end position="156"/>
    </location>
</feature>
<organism evidence="3 4">
    <name type="scientific">Nonomuraea thailandensis</name>
    <dbReference type="NCBI Taxonomy" id="1188745"/>
    <lineage>
        <taxon>Bacteria</taxon>
        <taxon>Bacillati</taxon>
        <taxon>Actinomycetota</taxon>
        <taxon>Actinomycetes</taxon>
        <taxon>Streptosporangiales</taxon>
        <taxon>Streptosporangiaceae</taxon>
        <taxon>Nonomuraea</taxon>
    </lineage>
</organism>
<feature type="compositionally biased region" description="Pro residues" evidence="1">
    <location>
        <begin position="506"/>
        <end position="518"/>
    </location>
</feature>
<dbReference type="EMBL" id="JAMZEB010000002">
    <property type="protein sequence ID" value="MCP2359227.1"/>
    <property type="molecule type" value="Genomic_DNA"/>
</dbReference>
<keyword evidence="4" id="KW-1185">Reference proteome</keyword>
<feature type="region of interest" description="Disordered" evidence="1">
    <location>
        <begin position="385"/>
        <end position="533"/>
    </location>
</feature>
<feature type="transmembrane region" description="Helical" evidence="2">
    <location>
        <begin position="356"/>
        <end position="379"/>
    </location>
</feature>
<dbReference type="AlphaFoldDB" id="A0A9X2K391"/>
<feature type="transmembrane region" description="Helical" evidence="2">
    <location>
        <begin position="189"/>
        <end position="207"/>
    </location>
</feature>
<dbReference type="PANTHER" id="PTHR41771">
    <property type="entry name" value="MEMBRANE PROTEIN-RELATED"/>
    <property type="match status" value="1"/>
</dbReference>
<evidence type="ECO:0000313" key="4">
    <source>
        <dbReference type="Proteomes" id="UP001139648"/>
    </source>
</evidence>
<comment type="caution">
    <text evidence="3">The sequence shown here is derived from an EMBL/GenBank/DDBJ whole genome shotgun (WGS) entry which is preliminary data.</text>
</comment>
<dbReference type="RefSeq" id="WP_253746534.1">
    <property type="nucleotide sequence ID" value="NZ_BAABKA010000007.1"/>
</dbReference>
<feature type="transmembrane region" description="Helical" evidence="2">
    <location>
        <begin position="163"/>
        <end position="183"/>
    </location>
</feature>
<feature type="transmembrane region" description="Helical" evidence="2">
    <location>
        <begin position="256"/>
        <end position="276"/>
    </location>
</feature>
<feature type="transmembrane region" description="Helical" evidence="2">
    <location>
        <begin position="314"/>
        <end position="336"/>
    </location>
</feature>
<feature type="compositionally biased region" description="Basic and acidic residues" evidence="1">
    <location>
        <begin position="429"/>
        <end position="441"/>
    </location>
</feature>
<name>A0A9X2K391_9ACTN</name>
<feature type="transmembrane region" description="Helical" evidence="2">
    <location>
        <begin position="216"/>
        <end position="236"/>
    </location>
</feature>
<accession>A0A9X2K391</accession>
<evidence type="ECO:0000313" key="3">
    <source>
        <dbReference type="EMBL" id="MCP2359227.1"/>
    </source>
</evidence>
<dbReference type="PANTHER" id="PTHR41771:SF1">
    <property type="entry name" value="MEMBRANE PROTEIN"/>
    <property type="match status" value="1"/>
</dbReference>
<dbReference type="Pfam" id="PF07907">
    <property type="entry name" value="YibE_F"/>
    <property type="match status" value="1"/>
</dbReference>
<sequence length="533" mass="54811">MGANHAHGTAVPSSRRTVVAGLAVLVPLAVVTLIALVWLWPAGGTDAAPAQSGVQRLTGTVVGVTLRTCPAAVEGSPQPDPATCGNAVVKVGEGPDAGQDVELRLPGGPGAQHFAVDDEVILLRGADGAYQISDHDRAVPLWLFGAAFALAVIAFGRWRGVTALVGLAVTFVLLLTFVIPGILEGRPPMLVAIVGAAAIMLAVLYLTHGFSLSTSVAVLGTLASLALTGGLSYAALGFARLNGVTDDSALALDMSLSIDTQGLLLASIIIGALGVLDDVTVTQSVTVAELAHANPSYGFAKLYRAASRIGRAHIASVINTIILAYAGASLPLLLLFSIGEQPLGEVMSTPVIAQEIVRSIVGTLGLIAAVPITTALAALTASRRPAEAPAEEDHAGVGPERGPRAKASRRGEGFFGAQDTEDDGFFSRQADRDGFFSRQADHDEDDGFFAPQPHAAPPGHRGTAPSPSPGLSVPPAPFAPSAPSSPPAPSVREDVSAARGDFFTPQPRPDAPSRPEPSPAQDRPARHRRRTGH</sequence>
<evidence type="ECO:0000256" key="2">
    <source>
        <dbReference type="SAM" id="Phobius"/>
    </source>
</evidence>
<keyword evidence="2" id="KW-1133">Transmembrane helix</keyword>
<reference evidence="3" key="1">
    <citation type="submission" date="2022-06" db="EMBL/GenBank/DDBJ databases">
        <title>Sequencing the genomes of 1000 actinobacteria strains.</title>
        <authorList>
            <person name="Klenk H.-P."/>
        </authorList>
    </citation>
    <scope>NUCLEOTIDE SEQUENCE</scope>
    <source>
        <strain evidence="3">DSM 46694</strain>
    </source>
</reference>
<feature type="compositionally biased region" description="Pro residues" evidence="1">
    <location>
        <begin position="466"/>
        <end position="489"/>
    </location>
</feature>